<sequence length="552" mass="61199">MLIRGVEHDANTLDVSPCFQVQRHADWQPERLAMAYEGQEINYGEFRDTVVRWAAQLKEAGVNPGDRVAYFGMNSSSFMYGMFASWWIGAVFMPVNFRLAAGEVSQLLAMGSPNSIIVEGTFLDEAKRIYGVERHHVLVVDDDEAAPPESDIPLYWSRTSQSSEYETVAVEKPTPRTMSDLALLLFTSGTTGLPKGAQITFGNLWWNQINVDTAIDSRIGDATLASAPLFHVGALNSFAVRAFGRGNSVVVHRTFDPARIFKDVAQYKIGSAFLVPAQLEAMAQHDEFADSDLSSLRVIICAGAPVPPRLIRTYWEQKDSVVQQAWGLTETSPFATYLPPARTMEKLGSCGIPMAHTEVKLMDTETGQHIKEPGVPGEMWVKGPNVAVGYWNNPEATQKAYTGGWFHSGDIGYFDEDGYFFIVDRLKDLIISGGENVYPAEVERVLAEHDDILANSVIGIPDERWGEAVVAVLQVKDGKELTLEEVRDHCANYLARYKLPTRVVHVDEIPRNPAGKINKIQLRQEVRAMFGENPETASQSVVSSQNQPDAQK</sequence>
<organism evidence="6 7">
    <name type="scientific">Corynebacterium lipophilum</name>
    <dbReference type="NCBI Taxonomy" id="2804918"/>
    <lineage>
        <taxon>Bacteria</taxon>
        <taxon>Bacillati</taxon>
        <taxon>Actinomycetota</taxon>
        <taxon>Actinomycetes</taxon>
        <taxon>Mycobacteriales</taxon>
        <taxon>Corynebacteriaceae</taxon>
        <taxon>Corynebacterium</taxon>
    </lineage>
</organism>
<dbReference type="InterPro" id="IPR045851">
    <property type="entry name" value="AMP-bd_C_sf"/>
</dbReference>
<dbReference type="Gene3D" id="3.40.50.12780">
    <property type="entry name" value="N-terminal domain of ligase-like"/>
    <property type="match status" value="1"/>
</dbReference>
<protein>
    <submittedName>
        <fullName evidence="6">Long-chain fatty acid--CoA ligase</fullName>
    </submittedName>
</protein>
<evidence type="ECO:0000256" key="3">
    <source>
        <dbReference type="SAM" id="MobiDB-lite"/>
    </source>
</evidence>
<gene>
    <name evidence="6" type="ORF">JMN37_02955</name>
</gene>
<dbReference type="Pfam" id="PF13193">
    <property type="entry name" value="AMP-binding_C"/>
    <property type="match status" value="1"/>
</dbReference>
<evidence type="ECO:0000259" key="4">
    <source>
        <dbReference type="Pfam" id="PF00501"/>
    </source>
</evidence>
<feature type="domain" description="AMP-dependent synthetase/ligase" evidence="4">
    <location>
        <begin position="22"/>
        <end position="391"/>
    </location>
</feature>
<dbReference type="InterPro" id="IPR000873">
    <property type="entry name" value="AMP-dep_synth/lig_dom"/>
</dbReference>
<keyword evidence="2 6" id="KW-0436">Ligase</keyword>
<dbReference type="Proteomes" id="UP001205920">
    <property type="component" value="Unassembled WGS sequence"/>
</dbReference>
<dbReference type="AlphaFoldDB" id="A0AAW5HSM2"/>
<feature type="compositionally biased region" description="Polar residues" evidence="3">
    <location>
        <begin position="535"/>
        <end position="552"/>
    </location>
</feature>
<dbReference type="InterPro" id="IPR042099">
    <property type="entry name" value="ANL_N_sf"/>
</dbReference>
<dbReference type="SUPFAM" id="SSF56801">
    <property type="entry name" value="Acetyl-CoA synthetase-like"/>
    <property type="match status" value="1"/>
</dbReference>
<dbReference type="Gene3D" id="3.30.300.30">
    <property type="match status" value="1"/>
</dbReference>
<dbReference type="GO" id="GO:0016878">
    <property type="term" value="F:acid-thiol ligase activity"/>
    <property type="evidence" value="ECO:0007669"/>
    <property type="project" value="UniProtKB-ARBA"/>
</dbReference>
<dbReference type="InterPro" id="IPR025110">
    <property type="entry name" value="AMP-bd_C"/>
</dbReference>
<comment type="similarity">
    <text evidence="1">Belongs to the ATP-dependent AMP-binding enzyme family.</text>
</comment>
<accession>A0AAW5HSM2</accession>
<proteinExistence type="inferred from homology"/>
<dbReference type="PROSITE" id="PS00455">
    <property type="entry name" value="AMP_BINDING"/>
    <property type="match status" value="1"/>
</dbReference>
<dbReference type="PANTHER" id="PTHR43767:SF1">
    <property type="entry name" value="NONRIBOSOMAL PEPTIDE SYNTHASE PES1 (EUROFUNG)-RELATED"/>
    <property type="match status" value="1"/>
</dbReference>
<dbReference type="InterPro" id="IPR050237">
    <property type="entry name" value="ATP-dep_AMP-bd_enzyme"/>
</dbReference>
<dbReference type="Pfam" id="PF00501">
    <property type="entry name" value="AMP-binding"/>
    <property type="match status" value="1"/>
</dbReference>
<name>A0AAW5HSM2_9CORY</name>
<feature type="domain" description="AMP-binding enzyme C-terminal" evidence="5">
    <location>
        <begin position="441"/>
        <end position="516"/>
    </location>
</feature>
<evidence type="ECO:0000313" key="6">
    <source>
        <dbReference type="EMBL" id="MCO6393952.1"/>
    </source>
</evidence>
<evidence type="ECO:0000256" key="2">
    <source>
        <dbReference type="ARBA" id="ARBA00022598"/>
    </source>
</evidence>
<dbReference type="FunFam" id="3.30.300.30:FF:000008">
    <property type="entry name" value="2,3-dihydroxybenzoate-AMP ligase"/>
    <property type="match status" value="1"/>
</dbReference>
<evidence type="ECO:0000259" key="5">
    <source>
        <dbReference type="Pfam" id="PF13193"/>
    </source>
</evidence>
<evidence type="ECO:0000256" key="1">
    <source>
        <dbReference type="ARBA" id="ARBA00006432"/>
    </source>
</evidence>
<reference evidence="6 7" key="1">
    <citation type="submission" date="2021-01" db="EMBL/GenBank/DDBJ databases">
        <title>Identification and Characterization of Corynebacterium sp.</title>
        <authorList>
            <person name="Luo Q."/>
            <person name="Qu P."/>
            <person name="Chen Q."/>
        </authorList>
    </citation>
    <scope>NUCLEOTIDE SEQUENCE [LARGE SCALE GENOMIC DNA]</scope>
    <source>
        <strain evidence="6 7">MC-18</strain>
    </source>
</reference>
<feature type="region of interest" description="Disordered" evidence="3">
    <location>
        <begin position="533"/>
        <end position="552"/>
    </location>
</feature>
<dbReference type="InterPro" id="IPR020845">
    <property type="entry name" value="AMP-binding_CS"/>
</dbReference>
<dbReference type="EMBL" id="JAEUWV010000002">
    <property type="protein sequence ID" value="MCO6393952.1"/>
    <property type="molecule type" value="Genomic_DNA"/>
</dbReference>
<dbReference type="PANTHER" id="PTHR43767">
    <property type="entry name" value="LONG-CHAIN-FATTY-ACID--COA LIGASE"/>
    <property type="match status" value="1"/>
</dbReference>
<comment type="caution">
    <text evidence="6">The sequence shown here is derived from an EMBL/GenBank/DDBJ whole genome shotgun (WGS) entry which is preliminary data.</text>
</comment>
<dbReference type="RefSeq" id="WP_070363139.1">
    <property type="nucleotide sequence ID" value="NZ_JAEUWV010000002.1"/>
</dbReference>
<keyword evidence="7" id="KW-1185">Reference proteome</keyword>
<dbReference type="CDD" id="cd17631">
    <property type="entry name" value="FACL_FadD13-like"/>
    <property type="match status" value="1"/>
</dbReference>
<evidence type="ECO:0000313" key="7">
    <source>
        <dbReference type="Proteomes" id="UP001205920"/>
    </source>
</evidence>